<dbReference type="InterPro" id="IPR008491">
    <property type="entry name" value="CDK5RAP3"/>
</dbReference>
<keyword evidence="2" id="KW-0175">Coiled coil</keyword>
<dbReference type="Pfam" id="PF05600">
    <property type="entry name" value="CDK5RAP3"/>
    <property type="match status" value="1"/>
</dbReference>
<dbReference type="Proteomes" id="UP001516400">
    <property type="component" value="Unassembled WGS sequence"/>
</dbReference>
<dbReference type="EMBL" id="JABFTP020000165">
    <property type="protein sequence ID" value="KAL3284244.1"/>
    <property type="molecule type" value="Genomic_DNA"/>
</dbReference>
<evidence type="ECO:0000313" key="3">
    <source>
        <dbReference type="EMBL" id="KAL3284244.1"/>
    </source>
</evidence>
<sequence length="255" mass="29954">MNEQSIPIDIHSNKLLDWLISRRHVKKEWQTDILLIREKINNAIQDMPAHEGIVKLLSGQHINYFHCLKIVEILKETEVDTKNVFGHYGSKRMKDWQDIVSCYQKDNLYLAEVSKILVRSVSYEIPSLRKQITKLEQTLVECEKKIKDYSKNEATSSKEFQILCEQLGITGRNIRTELLELVKDLPSIYEMSSKELKDVETAIDIYDAFNEYLSGNKIDILKILKFVIKKVIQQHMNMYMVKSLLKFCHLKLKHL</sequence>
<organism evidence="3 4">
    <name type="scientific">Cryptolaemus montrouzieri</name>
    <dbReference type="NCBI Taxonomy" id="559131"/>
    <lineage>
        <taxon>Eukaryota</taxon>
        <taxon>Metazoa</taxon>
        <taxon>Ecdysozoa</taxon>
        <taxon>Arthropoda</taxon>
        <taxon>Hexapoda</taxon>
        <taxon>Insecta</taxon>
        <taxon>Pterygota</taxon>
        <taxon>Neoptera</taxon>
        <taxon>Endopterygota</taxon>
        <taxon>Coleoptera</taxon>
        <taxon>Polyphaga</taxon>
        <taxon>Cucujiformia</taxon>
        <taxon>Coccinelloidea</taxon>
        <taxon>Coccinellidae</taxon>
        <taxon>Scymninae</taxon>
        <taxon>Scymnini</taxon>
        <taxon>Cryptolaemus</taxon>
    </lineage>
</organism>
<accession>A0ABD2P0J5</accession>
<comment type="caution">
    <text evidence="3">The sequence shown here is derived from an EMBL/GenBank/DDBJ whole genome shotgun (WGS) entry which is preliminary data.</text>
</comment>
<dbReference type="PANTHER" id="PTHR14894">
    <property type="entry name" value="CDK5 REGULATORY SUBUNIT-ASSOCIATED PROTEIN 3"/>
    <property type="match status" value="1"/>
</dbReference>
<name>A0ABD2P0J5_9CUCU</name>
<proteinExistence type="inferred from homology"/>
<evidence type="ECO:0000256" key="1">
    <source>
        <dbReference type="ARBA" id="ARBA00007478"/>
    </source>
</evidence>
<dbReference type="PANTHER" id="PTHR14894:SF0">
    <property type="entry name" value="CDK5 REGULATORY SUBUNIT-ASSOCIATED PROTEIN 3"/>
    <property type="match status" value="1"/>
</dbReference>
<keyword evidence="4" id="KW-1185">Reference proteome</keyword>
<protein>
    <recommendedName>
        <fullName evidence="5">CDK5 regulatory subunit associated protein 3</fullName>
    </recommendedName>
</protein>
<reference evidence="3 4" key="1">
    <citation type="journal article" date="2021" name="BMC Biol.">
        <title>Horizontally acquired antibacterial genes associated with adaptive radiation of ladybird beetles.</title>
        <authorList>
            <person name="Li H.S."/>
            <person name="Tang X.F."/>
            <person name="Huang Y.H."/>
            <person name="Xu Z.Y."/>
            <person name="Chen M.L."/>
            <person name="Du X.Y."/>
            <person name="Qiu B.Y."/>
            <person name="Chen P.T."/>
            <person name="Zhang W."/>
            <person name="Slipinski A."/>
            <person name="Escalona H.E."/>
            <person name="Waterhouse R.M."/>
            <person name="Zwick A."/>
            <person name="Pang H."/>
        </authorList>
    </citation>
    <scope>NUCLEOTIDE SEQUENCE [LARGE SCALE GENOMIC DNA]</scope>
    <source>
        <strain evidence="3">SYSU2018</strain>
    </source>
</reference>
<evidence type="ECO:0000256" key="2">
    <source>
        <dbReference type="SAM" id="Coils"/>
    </source>
</evidence>
<evidence type="ECO:0008006" key="5">
    <source>
        <dbReference type="Google" id="ProtNLM"/>
    </source>
</evidence>
<feature type="coiled-coil region" evidence="2">
    <location>
        <begin position="125"/>
        <end position="152"/>
    </location>
</feature>
<evidence type="ECO:0000313" key="4">
    <source>
        <dbReference type="Proteomes" id="UP001516400"/>
    </source>
</evidence>
<dbReference type="AlphaFoldDB" id="A0ABD2P0J5"/>
<gene>
    <name evidence="3" type="ORF">HHI36_018407</name>
</gene>
<comment type="similarity">
    <text evidence="1">Belongs to the CDK5RAP3 family.</text>
</comment>